<dbReference type="NCBIfam" id="TIGR01523">
    <property type="entry name" value="ATPase-IID_K-Na"/>
    <property type="match status" value="1"/>
</dbReference>
<evidence type="ECO:0000313" key="26">
    <source>
        <dbReference type="Proteomes" id="UP000501346"/>
    </source>
</evidence>
<evidence type="ECO:0000256" key="16">
    <source>
        <dbReference type="ARBA" id="ARBA00023136"/>
    </source>
</evidence>
<evidence type="ECO:0000259" key="24">
    <source>
        <dbReference type="SMART" id="SM00831"/>
    </source>
</evidence>
<evidence type="ECO:0000256" key="17">
    <source>
        <dbReference type="ARBA" id="ARBA00023201"/>
    </source>
</evidence>
<keyword evidence="16 23" id="KW-0472">Membrane</keyword>
<evidence type="ECO:0000256" key="15">
    <source>
        <dbReference type="ARBA" id="ARBA00023065"/>
    </source>
</evidence>
<evidence type="ECO:0000256" key="20">
    <source>
        <dbReference type="ARBA" id="ARBA00048599"/>
    </source>
</evidence>
<dbReference type="FunFam" id="2.70.150.10:FF:000016">
    <property type="entry name" value="Calcium-transporting P-type ATPase putative"/>
    <property type="match status" value="1"/>
</dbReference>
<keyword evidence="9" id="KW-0067">ATP-binding</keyword>
<dbReference type="SUPFAM" id="SSF81665">
    <property type="entry name" value="Calcium ATPase, transmembrane domain M"/>
    <property type="match status" value="1"/>
</dbReference>
<dbReference type="SMART" id="SM00831">
    <property type="entry name" value="Cation_ATPase_N"/>
    <property type="match status" value="1"/>
</dbReference>
<evidence type="ECO:0000256" key="7">
    <source>
        <dbReference type="ARBA" id="ARBA00022723"/>
    </source>
</evidence>
<proteinExistence type="inferred from homology"/>
<organism evidence="25 26">
    <name type="scientific">Saccharomyces pastorianus</name>
    <name type="common">Lager yeast</name>
    <name type="synonym">Saccharomyces cerevisiae x Saccharomyces eubayanus</name>
    <dbReference type="NCBI Taxonomy" id="27292"/>
    <lineage>
        <taxon>Eukaryota</taxon>
        <taxon>Fungi</taxon>
        <taxon>Dikarya</taxon>
        <taxon>Ascomycota</taxon>
        <taxon>Saccharomycotina</taxon>
        <taxon>Saccharomycetes</taxon>
        <taxon>Saccharomycetales</taxon>
        <taxon>Saccharomycetaceae</taxon>
        <taxon>Saccharomyces</taxon>
    </lineage>
</organism>
<keyword evidence="3" id="KW-0813">Transport</keyword>
<dbReference type="InterPro" id="IPR059000">
    <property type="entry name" value="ATPase_P-type_domA"/>
</dbReference>
<dbReference type="GO" id="GO:0046872">
    <property type="term" value="F:metal ion binding"/>
    <property type="evidence" value="ECO:0007669"/>
    <property type="project" value="UniProtKB-KW"/>
</dbReference>
<dbReference type="EC" id="7.2.2.3" evidence="19"/>
<evidence type="ECO:0000256" key="19">
    <source>
        <dbReference type="ARBA" id="ARBA00035029"/>
    </source>
</evidence>
<evidence type="ECO:0000256" key="9">
    <source>
        <dbReference type="ARBA" id="ARBA00022840"/>
    </source>
</evidence>
<dbReference type="GO" id="GO:0005524">
    <property type="term" value="F:ATP binding"/>
    <property type="evidence" value="ECO:0007669"/>
    <property type="project" value="UniProtKB-KW"/>
</dbReference>
<feature type="transmembrane region" description="Helical" evidence="23">
    <location>
        <begin position="91"/>
        <end position="110"/>
    </location>
</feature>
<comment type="subcellular location">
    <subcellularLocation>
        <location evidence="2">Cell membrane</location>
        <topology evidence="2">Multi-pass membrane protein</topology>
    </subcellularLocation>
</comment>
<dbReference type="FunFam" id="1.20.1110.10:FF:000040">
    <property type="entry name" value="Na(+)-exporting P-type ATPase"/>
    <property type="match status" value="1"/>
</dbReference>
<dbReference type="GO" id="GO:0005886">
    <property type="term" value="C:plasma membrane"/>
    <property type="evidence" value="ECO:0007669"/>
    <property type="project" value="UniProtKB-SubCell"/>
</dbReference>
<dbReference type="InterPro" id="IPR006068">
    <property type="entry name" value="ATPase_P-typ_cation-transptr_C"/>
</dbReference>
<evidence type="ECO:0000256" key="2">
    <source>
        <dbReference type="ARBA" id="ARBA00004651"/>
    </source>
</evidence>
<evidence type="ECO:0000256" key="5">
    <source>
        <dbReference type="ARBA" id="ARBA00022538"/>
    </source>
</evidence>
<keyword evidence="4" id="KW-1003">Cell membrane</keyword>
<dbReference type="Proteomes" id="UP000501346">
    <property type="component" value="Chromosome ScIV"/>
</dbReference>
<dbReference type="PRINTS" id="PR00119">
    <property type="entry name" value="CATATPASE"/>
</dbReference>
<dbReference type="SUPFAM" id="SSF56784">
    <property type="entry name" value="HAD-like"/>
    <property type="match status" value="1"/>
</dbReference>
<dbReference type="InterPro" id="IPR023299">
    <property type="entry name" value="ATPase_P-typ_cyto_dom_N"/>
</dbReference>
<keyword evidence="5" id="KW-0633">Potassium transport</keyword>
<evidence type="ECO:0000256" key="18">
    <source>
        <dbReference type="ARBA" id="ARBA00035017"/>
    </source>
</evidence>
<dbReference type="CDD" id="cd02086">
    <property type="entry name" value="P-type_ATPase_Na_ENA"/>
    <property type="match status" value="1"/>
</dbReference>
<dbReference type="NCBIfam" id="TIGR01494">
    <property type="entry name" value="ATPase_P-type"/>
    <property type="match status" value="3"/>
</dbReference>
<keyword evidence="11" id="KW-0630">Potassium</keyword>
<dbReference type="PANTHER" id="PTHR42861">
    <property type="entry name" value="CALCIUM-TRANSPORTING ATPASE"/>
    <property type="match status" value="1"/>
</dbReference>
<dbReference type="SFLD" id="SFLDS00003">
    <property type="entry name" value="Haloacid_Dehalogenase"/>
    <property type="match status" value="1"/>
</dbReference>
<dbReference type="SFLD" id="SFLDG00002">
    <property type="entry name" value="C1.7:_P-type_atpase_like"/>
    <property type="match status" value="1"/>
</dbReference>
<dbReference type="InterPro" id="IPR008250">
    <property type="entry name" value="ATPase_P-typ_transduc_dom_A_sf"/>
</dbReference>
<dbReference type="InterPro" id="IPR018303">
    <property type="entry name" value="ATPase_P-typ_P_site"/>
</dbReference>
<dbReference type="GO" id="GO:0016887">
    <property type="term" value="F:ATP hydrolysis activity"/>
    <property type="evidence" value="ECO:0007669"/>
    <property type="project" value="InterPro"/>
</dbReference>
<dbReference type="InterPro" id="IPR044492">
    <property type="entry name" value="P_typ_ATPase_HD_dom"/>
</dbReference>
<dbReference type="Pfam" id="PF13246">
    <property type="entry name" value="Cation_ATPase"/>
    <property type="match status" value="1"/>
</dbReference>
<feature type="transmembrane region" description="Helical" evidence="23">
    <location>
        <begin position="1024"/>
        <end position="1043"/>
    </location>
</feature>
<gene>
    <name evidence="25" type="primary">ENA1_1</name>
    <name evidence="25" type="ORF">GRS66_000781</name>
</gene>
<evidence type="ECO:0000256" key="14">
    <source>
        <dbReference type="ARBA" id="ARBA00023053"/>
    </source>
</evidence>
<feature type="transmembrane region" description="Helical" evidence="23">
    <location>
        <begin position="815"/>
        <end position="832"/>
    </location>
</feature>
<dbReference type="InterPro" id="IPR023298">
    <property type="entry name" value="ATPase_P-typ_TM_dom_sf"/>
</dbReference>
<keyword evidence="26" id="KW-1185">Reference proteome</keyword>
<dbReference type="Pfam" id="PF00690">
    <property type="entry name" value="Cation_ATPase_N"/>
    <property type="match status" value="1"/>
</dbReference>
<comment type="catalytic activity">
    <reaction evidence="20">
        <text>K(+)(in) + ATP + H2O = K(+)(out) + ADP + phosphate + H(+)</text>
        <dbReference type="Rhea" id="RHEA:75815"/>
        <dbReference type="ChEBI" id="CHEBI:15377"/>
        <dbReference type="ChEBI" id="CHEBI:15378"/>
        <dbReference type="ChEBI" id="CHEBI:29103"/>
        <dbReference type="ChEBI" id="CHEBI:30616"/>
        <dbReference type="ChEBI" id="CHEBI:43474"/>
        <dbReference type="ChEBI" id="CHEBI:456216"/>
    </reaction>
</comment>
<evidence type="ECO:0000313" key="25">
    <source>
        <dbReference type="EMBL" id="QID78568.1"/>
    </source>
</evidence>
<dbReference type="InterPro" id="IPR023214">
    <property type="entry name" value="HAD_sf"/>
</dbReference>
<dbReference type="Gene3D" id="3.40.50.1000">
    <property type="entry name" value="HAD superfamily/HAD-like"/>
    <property type="match status" value="1"/>
</dbReference>
<dbReference type="SFLD" id="SFLDF00027">
    <property type="entry name" value="p-type_atpase"/>
    <property type="match status" value="1"/>
</dbReference>
<evidence type="ECO:0000256" key="23">
    <source>
        <dbReference type="SAM" id="Phobius"/>
    </source>
</evidence>
<dbReference type="Gene3D" id="3.40.1110.10">
    <property type="entry name" value="Calcium-transporting ATPase, cytoplasmic domain N"/>
    <property type="match status" value="1"/>
</dbReference>
<dbReference type="InterPro" id="IPR001757">
    <property type="entry name" value="P_typ_ATPase"/>
</dbReference>
<dbReference type="Gene3D" id="2.70.150.10">
    <property type="entry name" value="Calcium-transporting ATPase, cytoplasmic transduction domain A"/>
    <property type="match status" value="1"/>
</dbReference>
<comment type="similarity">
    <text evidence="18">Belongs to the cation transport ATPase (P-type) (TC 3.A.3) family. Type IID subfamily.</text>
</comment>
<feature type="transmembrane region" description="Helical" evidence="23">
    <location>
        <begin position="991"/>
        <end position="1012"/>
    </location>
</feature>
<dbReference type="AlphaFoldDB" id="A0A6C1DNF0"/>
<feature type="transmembrane region" description="Helical" evidence="23">
    <location>
        <begin position="852"/>
        <end position="869"/>
    </location>
</feature>
<evidence type="ECO:0000256" key="8">
    <source>
        <dbReference type="ARBA" id="ARBA00022741"/>
    </source>
</evidence>
<evidence type="ECO:0000256" key="3">
    <source>
        <dbReference type="ARBA" id="ARBA00022448"/>
    </source>
</evidence>
<dbReference type="SUPFAM" id="SSF81653">
    <property type="entry name" value="Calcium ATPase, transduction domain A"/>
    <property type="match status" value="1"/>
</dbReference>
<evidence type="ECO:0000256" key="10">
    <source>
        <dbReference type="ARBA" id="ARBA00022842"/>
    </source>
</evidence>
<reference evidence="25 26" key="1">
    <citation type="journal article" date="2019" name="BMC Genomics">
        <title>Chromosome level assembly and comparative genome analysis confirm lager-brewing yeasts originated from a single hybridization.</title>
        <authorList>
            <person name="Salazar A.N."/>
            <person name="Gorter de Vries A.R."/>
            <person name="van den Broek M."/>
            <person name="Brouwers N."/>
            <person name="de la Torre Cortes P."/>
            <person name="Kuijpers N.G.A."/>
            <person name="Daran J.G."/>
            <person name="Abeel T."/>
        </authorList>
    </citation>
    <scope>NUCLEOTIDE SEQUENCE [LARGE SCALE GENOMIC DNA]</scope>
    <source>
        <strain evidence="25 26">CBS 1483</strain>
    </source>
</reference>
<dbReference type="Pfam" id="PF00122">
    <property type="entry name" value="E1-E2_ATPase"/>
    <property type="match status" value="1"/>
</dbReference>
<dbReference type="GO" id="GO:0008556">
    <property type="term" value="F:P-type potassium transmembrane transporter activity"/>
    <property type="evidence" value="ECO:0007669"/>
    <property type="project" value="UniProtKB-ARBA"/>
</dbReference>
<evidence type="ECO:0000256" key="13">
    <source>
        <dbReference type="ARBA" id="ARBA00022989"/>
    </source>
</evidence>
<dbReference type="EMBL" id="CP048985">
    <property type="protein sequence ID" value="QID78568.1"/>
    <property type="molecule type" value="Genomic_DNA"/>
</dbReference>
<feature type="transmembrane region" description="Helical" evidence="23">
    <location>
        <begin position="286"/>
        <end position="303"/>
    </location>
</feature>
<keyword evidence="6 23" id="KW-0812">Transmembrane</keyword>
<evidence type="ECO:0000256" key="22">
    <source>
        <dbReference type="SAM" id="MobiDB-lite"/>
    </source>
</evidence>
<dbReference type="InterPro" id="IPR006414">
    <property type="entry name" value="P-type_ATPase_IID"/>
</dbReference>
<evidence type="ECO:0000256" key="11">
    <source>
        <dbReference type="ARBA" id="ARBA00022958"/>
    </source>
</evidence>
<dbReference type="Pfam" id="PF00689">
    <property type="entry name" value="Cation_ATPase_C"/>
    <property type="match status" value="1"/>
</dbReference>
<feature type="transmembrane region" description="Helical" evidence="23">
    <location>
        <begin position="315"/>
        <end position="345"/>
    </location>
</feature>
<feature type="transmembrane region" description="Helical" evidence="23">
    <location>
        <begin position="66"/>
        <end position="85"/>
    </location>
</feature>
<evidence type="ECO:0000256" key="21">
    <source>
        <dbReference type="ARBA" id="ARBA00049499"/>
    </source>
</evidence>
<evidence type="ECO:0000256" key="4">
    <source>
        <dbReference type="ARBA" id="ARBA00022475"/>
    </source>
</evidence>
<dbReference type="InterPro" id="IPR036412">
    <property type="entry name" value="HAD-like_sf"/>
</dbReference>
<dbReference type="GO" id="GO:0008554">
    <property type="term" value="F:P-type sodium transporter activity"/>
    <property type="evidence" value="ECO:0007669"/>
    <property type="project" value="UniProtKB-EC"/>
</dbReference>
<evidence type="ECO:0000256" key="6">
    <source>
        <dbReference type="ARBA" id="ARBA00022692"/>
    </source>
</evidence>
<dbReference type="FunFam" id="1.20.1110.10:FF:000015">
    <property type="entry name" value="Sodium ion P-type ATPase"/>
    <property type="match status" value="1"/>
</dbReference>
<keyword evidence="14" id="KW-0915">Sodium</keyword>
<comment type="catalytic activity">
    <reaction evidence="21">
        <text>Na(+)(in) + ATP + H2O = Na(+)(out) + ADP + phosphate + H(+)</text>
        <dbReference type="Rhea" id="RHEA:14633"/>
        <dbReference type="ChEBI" id="CHEBI:15377"/>
        <dbReference type="ChEBI" id="CHEBI:15378"/>
        <dbReference type="ChEBI" id="CHEBI:29101"/>
        <dbReference type="ChEBI" id="CHEBI:30616"/>
        <dbReference type="ChEBI" id="CHEBI:43474"/>
        <dbReference type="ChEBI" id="CHEBI:456216"/>
        <dbReference type="EC" id="7.2.2.3"/>
    </reaction>
    <physiologicalReaction direction="left-to-right" evidence="21">
        <dbReference type="Rhea" id="RHEA:14634"/>
    </physiologicalReaction>
</comment>
<dbReference type="OrthoDB" id="3352408at2759"/>
<feature type="transmembrane region" description="Helical" evidence="23">
    <location>
        <begin position="939"/>
        <end position="962"/>
    </location>
</feature>
<dbReference type="PROSITE" id="PS00154">
    <property type="entry name" value="ATPASE_E1_E2"/>
    <property type="match status" value="1"/>
</dbReference>
<keyword evidence="12" id="KW-1278">Translocase</keyword>
<dbReference type="SUPFAM" id="SSF81660">
    <property type="entry name" value="Metal cation-transporting ATPase, ATP-binding domain N"/>
    <property type="match status" value="1"/>
</dbReference>
<keyword evidence="10" id="KW-0460">Magnesium</keyword>
<sequence length="1091" mass="120263">MGEGTTKENNNAEFNAYHTLTAEEAAEFIGTSLTEGLTQDEFVHRLKTVGENTLGDDTKIDYKAMVLHQVCNAMIMVLLISMIISFAMHDWITGGVISFVVGVNVGIGLVQEYKATKTMNSLKNLSSPNAHVIRNGKSETINSKDVVPGDICLVKVGDTIPADLRLIETKNFDTDESLLTGESLPVSKDANLVFGKEEETSVGDRLNLAFSSSTVVKGRAKGIVIKTALNSEIGKIAKSLQGDAGLISHDPNKSWLQNTWISTKKITGAFLGTNVGTPLHRKLSKLAVLLFWIAVLFAIIVMASQKFDVDKRVAIYAICVALSMIPSSLVVVLTITMSVGAAVMVSRNVIVRKLDSLEALGAVNDICSDKTGTLTQGKMLARQIWIPRFGTITISNSDDPFNPNEGNVSLIPRFSPYEYSHNEDGDVGILQNFKDRLYEKDLPEDIDMDLFQKWLETATLANIATVFKDDATDCWKAHGDPTEIAIQVFATKMDLPRNALTGEKSTNQSNENDQSSLSQHNEKPGSAQFEHIAEFPFDSTVKRMSSVYYNNHNETCNIYGKGAFESIISCCSSWYGKDGVKITPLTDCDVEMIRKNVYSLSNEGLRVLGFASKSFTKDQVNDDQLKNITSNRATAESDLVFLGLIGIYDPPRNETAGAVKKFHQAGINVHMLTGDFVGTAKAIAQEVGILPTNLYHYSQEIVDSMVMTGSQFDGLSEEEVDDLPVLPLVIARCSPQTKVRMIEALHRRKKFCAMTGDGVNDSPSLKMANVGIAMGINGSDVSKEASDIVLSDDNFASILNAVEEGRRMTDNIQKFVLQLLAENVAQALYLIIGLVFRDENGKSVFPLSPVEVLWIIVVTSCFPAMGLGLEKAAPDLMDRPPNDSEVGIFTWEVIIDTFAYGIIMTGSCMASFTGSLYGINSGRLGHDCDGTYNSSCRDVYRSRSAAFATMTWCALILAWEVVDMRRSFFRMHPDTDSPVKEFFRSIWGNQFLFWSIIFGFVSAFPVVYIPVINDKVFLHKPIGAEWGLAIAFTIAFWVGAELYKCGKRRYFKTQRAHNSENDLERSSKHDPFETYSTSTTLQSEINISVKH</sequence>
<keyword evidence="13 23" id="KW-1133">Transmembrane helix</keyword>
<protein>
    <recommendedName>
        <fullName evidence="19">P-type Na(+) transporter</fullName>
        <ecNumber evidence="19">7.2.2.3</ecNumber>
    </recommendedName>
</protein>
<feature type="transmembrane region" description="Helical" evidence="23">
    <location>
        <begin position="898"/>
        <end position="919"/>
    </location>
</feature>
<feature type="domain" description="Cation-transporting P-type ATPase N-terminal" evidence="24">
    <location>
        <begin position="16"/>
        <end position="90"/>
    </location>
</feature>
<keyword evidence="8" id="KW-0547">Nucleotide-binding</keyword>
<feature type="compositionally biased region" description="Polar residues" evidence="22">
    <location>
        <begin position="503"/>
        <end position="519"/>
    </location>
</feature>
<feature type="region of interest" description="Disordered" evidence="22">
    <location>
        <begin position="500"/>
        <end position="525"/>
    </location>
</feature>
<keyword evidence="7" id="KW-0479">Metal-binding</keyword>
<name>A0A6C1DNF0_SACPS</name>
<evidence type="ECO:0000256" key="12">
    <source>
        <dbReference type="ARBA" id="ARBA00022967"/>
    </source>
</evidence>
<keyword evidence="17" id="KW-0739">Sodium transport</keyword>
<comment type="cofactor">
    <cofactor evidence="1">
        <name>Mg(2+)</name>
        <dbReference type="ChEBI" id="CHEBI:18420"/>
    </cofactor>
</comment>
<dbReference type="FunFam" id="3.40.1110.10:FF:000039">
    <property type="entry name" value="Sodium P-type ATPase"/>
    <property type="match status" value="1"/>
</dbReference>
<keyword evidence="15" id="KW-0406">Ion transport</keyword>
<dbReference type="Gene3D" id="1.20.1110.10">
    <property type="entry name" value="Calcium-transporting ATPase, transmembrane domain"/>
    <property type="match status" value="2"/>
</dbReference>
<dbReference type="FunFam" id="3.40.50.1000:FF:000047">
    <property type="entry name" value="Sodium P-type ATPase"/>
    <property type="match status" value="1"/>
</dbReference>
<accession>A0A6C1DNF0</accession>
<evidence type="ECO:0000256" key="1">
    <source>
        <dbReference type="ARBA" id="ARBA00001946"/>
    </source>
</evidence>
<dbReference type="InterPro" id="IPR004014">
    <property type="entry name" value="ATPase_P-typ_cation-transptr_N"/>
</dbReference>